<gene>
    <name evidence="2" type="primary">HaOG215392</name>
    <name evidence="2" type="ORF">B5X24_HaOG215392</name>
</gene>
<dbReference type="InterPro" id="IPR031734">
    <property type="entry name" value="MBF2"/>
</dbReference>
<dbReference type="AlphaFoldDB" id="A0A2W1B904"/>
<feature type="chain" id="PRO_5015983476" evidence="1">
    <location>
        <begin position="24"/>
        <end position="146"/>
    </location>
</feature>
<accession>A0A2W1B904</accession>
<name>A0A2W1B904_HELAM</name>
<keyword evidence="1" id="KW-0732">Signal</keyword>
<evidence type="ECO:0000313" key="2">
    <source>
        <dbReference type="EMBL" id="PZC70634.1"/>
    </source>
</evidence>
<feature type="signal peptide" evidence="1">
    <location>
        <begin position="1"/>
        <end position="23"/>
    </location>
</feature>
<evidence type="ECO:0000256" key="1">
    <source>
        <dbReference type="SAM" id="SignalP"/>
    </source>
</evidence>
<evidence type="ECO:0000313" key="3">
    <source>
        <dbReference type="Proteomes" id="UP000249218"/>
    </source>
</evidence>
<dbReference type="Pfam" id="PF15868">
    <property type="entry name" value="MBF2"/>
    <property type="match status" value="1"/>
</dbReference>
<keyword evidence="3" id="KW-1185">Reference proteome</keyword>
<dbReference type="PROSITE" id="PS51257">
    <property type="entry name" value="PROKAR_LIPOPROTEIN"/>
    <property type="match status" value="1"/>
</dbReference>
<dbReference type="OrthoDB" id="6818903at2759"/>
<proteinExistence type="predicted"/>
<dbReference type="EMBL" id="KZ150513">
    <property type="protein sequence ID" value="PZC70634.1"/>
    <property type="molecule type" value="Genomic_DNA"/>
</dbReference>
<sequence>MLTIMKSCILFALLAALASCVHAAAVPTNLPTDVPTNPPTVAGEVQPGDSRLAMGEHMRSGEPNDVVIMHVVYRLGASHKVNAVIMTELGAAQGGAPAFVGGLGSNEISVVLVSARGRGLHYRVELWGDDTSGAGSNPPTVTVLEL</sequence>
<protein>
    <submittedName>
        <fullName evidence="2">Uncharacterized protein</fullName>
    </submittedName>
</protein>
<reference evidence="2 3" key="1">
    <citation type="journal article" date="2017" name="BMC Biol.">
        <title>Genomic innovations, transcriptional plasticity and gene loss underlying the evolution and divergence of two highly polyphagous and invasive Helicoverpa pest species.</title>
        <authorList>
            <person name="Pearce S.L."/>
            <person name="Clarke D.F."/>
            <person name="East P.D."/>
            <person name="Elfekih S."/>
            <person name="Gordon K.H."/>
            <person name="Jermiin L.S."/>
            <person name="McGaughran A."/>
            <person name="Oakeshott J.G."/>
            <person name="Papanikolaou A."/>
            <person name="Perera O.P."/>
            <person name="Rane R.V."/>
            <person name="Richards S."/>
            <person name="Tay W.T."/>
            <person name="Walsh T.K."/>
            <person name="Anderson A."/>
            <person name="Anderson C.J."/>
            <person name="Asgari S."/>
            <person name="Board P.G."/>
            <person name="Bretschneider A."/>
            <person name="Campbell P.M."/>
            <person name="Chertemps T."/>
            <person name="Christeller J.T."/>
            <person name="Coppin C.W."/>
            <person name="Downes S.J."/>
            <person name="Duan G."/>
            <person name="Farnsworth C.A."/>
            <person name="Good R.T."/>
            <person name="Han L.B."/>
            <person name="Han Y.C."/>
            <person name="Hatje K."/>
            <person name="Horne I."/>
            <person name="Huang Y.P."/>
            <person name="Hughes D.S."/>
            <person name="Jacquin-Joly E."/>
            <person name="James W."/>
            <person name="Jhangiani S."/>
            <person name="Kollmar M."/>
            <person name="Kuwar S.S."/>
            <person name="Li S."/>
            <person name="Liu N.Y."/>
            <person name="Maibeche M.T."/>
            <person name="Miller J.R."/>
            <person name="Montagne N."/>
            <person name="Perry T."/>
            <person name="Qu J."/>
            <person name="Song S.V."/>
            <person name="Sutton G.G."/>
            <person name="Vogel H."/>
            <person name="Walenz B.P."/>
            <person name="Xu W."/>
            <person name="Zhang H.J."/>
            <person name="Zou Z."/>
            <person name="Batterham P."/>
            <person name="Edwards O.R."/>
            <person name="Feyereisen R."/>
            <person name="Gibbs R.A."/>
            <person name="Heckel D.G."/>
            <person name="McGrath A."/>
            <person name="Robin C."/>
            <person name="Scherer S.E."/>
            <person name="Worley K.C."/>
            <person name="Wu Y.D."/>
        </authorList>
    </citation>
    <scope>NUCLEOTIDE SEQUENCE [LARGE SCALE GENOMIC DNA]</scope>
    <source>
        <strain evidence="2">Harm_GR_Male_#8</strain>
        <tissue evidence="2">Whole organism</tissue>
    </source>
</reference>
<dbReference type="Proteomes" id="UP000249218">
    <property type="component" value="Unassembled WGS sequence"/>
</dbReference>
<organism evidence="2 3">
    <name type="scientific">Helicoverpa armigera</name>
    <name type="common">Cotton bollworm</name>
    <name type="synonym">Heliothis armigera</name>
    <dbReference type="NCBI Taxonomy" id="29058"/>
    <lineage>
        <taxon>Eukaryota</taxon>
        <taxon>Metazoa</taxon>
        <taxon>Ecdysozoa</taxon>
        <taxon>Arthropoda</taxon>
        <taxon>Hexapoda</taxon>
        <taxon>Insecta</taxon>
        <taxon>Pterygota</taxon>
        <taxon>Neoptera</taxon>
        <taxon>Endopterygota</taxon>
        <taxon>Lepidoptera</taxon>
        <taxon>Glossata</taxon>
        <taxon>Ditrysia</taxon>
        <taxon>Noctuoidea</taxon>
        <taxon>Noctuidae</taxon>
        <taxon>Heliothinae</taxon>
        <taxon>Helicoverpa</taxon>
    </lineage>
</organism>